<keyword evidence="2" id="KW-1133">Transmembrane helix</keyword>
<keyword evidence="2" id="KW-0812">Transmembrane</keyword>
<dbReference type="EMBL" id="JBHTAA010000005">
    <property type="protein sequence ID" value="MFC7203722.1"/>
    <property type="molecule type" value="Genomic_DNA"/>
</dbReference>
<feature type="region of interest" description="Disordered" evidence="1">
    <location>
        <begin position="1"/>
        <end position="20"/>
    </location>
</feature>
<reference evidence="3 4" key="1">
    <citation type="journal article" date="2019" name="Int. J. Syst. Evol. Microbiol.">
        <title>The Global Catalogue of Microorganisms (GCM) 10K type strain sequencing project: providing services to taxonomists for standard genome sequencing and annotation.</title>
        <authorList>
            <consortium name="The Broad Institute Genomics Platform"/>
            <consortium name="The Broad Institute Genome Sequencing Center for Infectious Disease"/>
            <person name="Wu L."/>
            <person name="Ma J."/>
        </authorList>
    </citation>
    <scope>NUCLEOTIDE SEQUENCE [LARGE SCALE GENOMIC DNA]</scope>
    <source>
        <strain evidence="3 4">DSM 29988</strain>
    </source>
</reference>
<proteinExistence type="predicted"/>
<evidence type="ECO:0000256" key="1">
    <source>
        <dbReference type="SAM" id="MobiDB-lite"/>
    </source>
</evidence>
<evidence type="ECO:0008006" key="5">
    <source>
        <dbReference type="Google" id="ProtNLM"/>
    </source>
</evidence>
<evidence type="ECO:0000313" key="4">
    <source>
        <dbReference type="Proteomes" id="UP001596481"/>
    </source>
</evidence>
<evidence type="ECO:0000313" key="3">
    <source>
        <dbReference type="EMBL" id="MFC7203722.1"/>
    </source>
</evidence>
<feature type="transmembrane region" description="Helical" evidence="2">
    <location>
        <begin position="29"/>
        <end position="62"/>
    </location>
</feature>
<sequence length="94" mass="9988">MSDRPFRPTRTVSDYPPSHHLPAPSFRTYAVLLAVGVAVAAVVTFPLLSLVTAMTAVVAIVVARTLATRASWSSLRVGVPGMPVEVTVARTSRD</sequence>
<organism evidence="3 4">
    <name type="scientific">Haloferax namakaokahaiae</name>
    <dbReference type="NCBI Taxonomy" id="1748331"/>
    <lineage>
        <taxon>Archaea</taxon>
        <taxon>Methanobacteriati</taxon>
        <taxon>Methanobacteriota</taxon>
        <taxon>Stenosarchaea group</taxon>
        <taxon>Halobacteria</taxon>
        <taxon>Halobacteriales</taxon>
        <taxon>Haloferacaceae</taxon>
        <taxon>Haloferax</taxon>
    </lineage>
</organism>
<keyword evidence="2" id="KW-0472">Membrane</keyword>
<gene>
    <name evidence="3" type="ORF">ACFQJC_09360</name>
</gene>
<dbReference type="Proteomes" id="UP001596481">
    <property type="component" value="Unassembled WGS sequence"/>
</dbReference>
<accession>A0ABD5ZEK0</accession>
<dbReference type="AlphaFoldDB" id="A0ABD5ZEK0"/>
<comment type="caution">
    <text evidence="3">The sequence shown here is derived from an EMBL/GenBank/DDBJ whole genome shotgun (WGS) entry which is preliminary data.</text>
</comment>
<dbReference type="RefSeq" id="WP_390223058.1">
    <property type="nucleotide sequence ID" value="NZ_JBHTAA010000005.1"/>
</dbReference>
<keyword evidence="4" id="KW-1185">Reference proteome</keyword>
<name>A0ABD5ZEK0_9EURY</name>
<protein>
    <recommendedName>
        <fullName evidence="5">DUF58 domain-containing protein</fullName>
    </recommendedName>
</protein>
<evidence type="ECO:0000256" key="2">
    <source>
        <dbReference type="SAM" id="Phobius"/>
    </source>
</evidence>